<evidence type="ECO:0000256" key="2">
    <source>
        <dbReference type="ARBA" id="ARBA00022603"/>
    </source>
</evidence>
<keyword evidence="8" id="KW-1185">Reference proteome</keyword>
<dbReference type="NCBIfam" id="TIGR03704">
    <property type="entry name" value="PrmC_rel_meth"/>
    <property type="match status" value="1"/>
</dbReference>
<evidence type="ECO:0000256" key="3">
    <source>
        <dbReference type="ARBA" id="ARBA00022679"/>
    </source>
</evidence>
<proteinExistence type="predicted"/>
<dbReference type="PANTHER" id="PTHR18895">
    <property type="entry name" value="HEMK METHYLTRANSFERASE"/>
    <property type="match status" value="1"/>
</dbReference>
<name>A0A941EV80_9ACTN</name>
<accession>A0A941EV80</accession>
<dbReference type="Proteomes" id="UP000675781">
    <property type="component" value="Unassembled WGS sequence"/>
</dbReference>
<feature type="domain" description="Methyltransferase small" evidence="6">
    <location>
        <begin position="76"/>
        <end position="166"/>
    </location>
</feature>
<evidence type="ECO:0000259" key="6">
    <source>
        <dbReference type="Pfam" id="PF05175"/>
    </source>
</evidence>
<evidence type="ECO:0000313" key="8">
    <source>
        <dbReference type="Proteomes" id="UP000675781"/>
    </source>
</evidence>
<keyword evidence="4" id="KW-0949">S-adenosyl-L-methionine</keyword>
<dbReference type="CDD" id="cd02440">
    <property type="entry name" value="AdoMet_MTases"/>
    <property type="match status" value="1"/>
</dbReference>
<comment type="catalytic activity">
    <reaction evidence="5">
        <text>L-glutaminyl-[peptide chain release factor] + S-adenosyl-L-methionine = N(5)-methyl-L-glutaminyl-[peptide chain release factor] + S-adenosyl-L-homocysteine + H(+)</text>
        <dbReference type="Rhea" id="RHEA:42896"/>
        <dbReference type="Rhea" id="RHEA-COMP:10271"/>
        <dbReference type="Rhea" id="RHEA-COMP:10272"/>
        <dbReference type="ChEBI" id="CHEBI:15378"/>
        <dbReference type="ChEBI" id="CHEBI:30011"/>
        <dbReference type="ChEBI" id="CHEBI:57856"/>
        <dbReference type="ChEBI" id="CHEBI:59789"/>
        <dbReference type="ChEBI" id="CHEBI:61891"/>
        <dbReference type="EC" id="2.1.1.297"/>
    </reaction>
</comment>
<dbReference type="Pfam" id="PF05175">
    <property type="entry name" value="MTS"/>
    <property type="match status" value="1"/>
</dbReference>
<dbReference type="RefSeq" id="WP_212531487.1">
    <property type="nucleotide sequence ID" value="NZ_JAGSOG010000175.1"/>
</dbReference>
<keyword evidence="3" id="KW-0808">Transferase</keyword>
<dbReference type="EMBL" id="JAGSOG010000175">
    <property type="protein sequence ID" value="MBR7837007.1"/>
    <property type="molecule type" value="Genomic_DNA"/>
</dbReference>
<evidence type="ECO:0000256" key="5">
    <source>
        <dbReference type="ARBA" id="ARBA00048391"/>
    </source>
</evidence>
<dbReference type="GO" id="GO:0032259">
    <property type="term" value="P:methylation"/>
    <property type="evidence" value="ECO:0007669"/>
    <property type="project" value="UniProtKB-KW"/>
</dbReference>
<dbReference type="PANTHER" id="PTHR18895:SF74">
    <property type="entry name" value="MTRF1L RELEASE FACTOR GLUTAMINE METHYLTRANSFERASE"/>
    <property type="match status" value="1"/>
</dbReference>
<reference evidence="7" key="1">
    <citation type="submission" date="2021-04" db="EMBL/GenBank/DDBJ databases">
        <title>Genome based classification of Actinospica acidithermotolerans sp. nov., an actinobacterium isolated from an Indonesian hot spring.</title>
        <authorList>
            <person name="Kusuma A.B."/>
            <person name="Putra K.E."/>
            <person name="Nafisah S."/>
            <person name="Loh J."/>
            <person name="Nouioui I."/>
            <person name="Goodfellow M."/>
        </authorList>
    </citation>
    <scope>NUCLEOTIDE SEQUENCE</scope>
    <source>
        <strain evidence="7">CSCA 57</strain>
    </source>
</reference>
<evidence type="ECO:0000256" key="4">
    <source>
        <dbReference type="ARBA" id="ARBA00022691"/>
    </source>
</evidence>
<dbReference type="InterPro" id="IPR022446">
    <property type="entry name" value="MeTrfrase_put"/>
</dbReference>
<dbReference type="InterPro" id="IPR007848">
    <property type="entry name" value="Small_mtfrase_dom"/>
</dbReference>
<dbReference type="SUPFAM" id="SSF53335">
    <property type="entry name" value="S-adenosyl-L-methionine-dependent methyltransferases"/>
    <property type="match status" value="1"/>
</dbReference>
<evidence type="ECO:0000256" key="1">
    <source>
        <dbReference type="ARBA" id="ARBA00012771"/>
    </source>
</evidence>
<protein>
    <recommendedName>
        <fullName evidence="1">peptide chain release factor N(5)-glutamine methyltransferase</fullName>
        <ecNumber evidence="1">2.1.1.297</ecNumber>
    </recommendedName>
</protein>
<dbReference type="AlphaFoldDB" id="A0A941EV80"/>
<sequence length="277" mass="28592">MPDGSGAGARAAAQGEVDAVAARLRAAGCVFAEDEAQLLLAQASGPGELEGMIARRVAGEPLELVLGWAEFAGLRIIVAPGVFVPRRRTEHLVQVALASVEPGDVVVDLCCGVGAVGAALADGLADRIELHAADVDPAATACARLNLAGLLAEHKAFVYTGDLDAPLPSRLAGRVSVLSANVPYVPTAEIAYLPAEARDYEPLVALDGGSDGLDVLRRVGACAPRWLRPGGHVLIEISARQQDAALAAFRTAGLEASVHESDEDDYSTTVLVGRRPA</sequence>
<dbReference type="NCBIfam" id="TIGR00536">
    <property type="entry name" value="hemK_fam"/>
    <property type="match status" value="1"/>
</dbReference>
<organism evidence="7 8">
    <name type="scientific">Actinospica durhamensis</name>
    <dbReference type="NCBI Taxonomy" id="1508375"/>
    <lineage>
        <taxon>Bacteria</taxon>
        <taxon>Bacillati</taxon>
        <taxon>Actinomycetota</taxon>
        <taxon>Actinomycetes</taxon>
        <taxon>Catenulisporales</taxon>
        <taxon>Actinospicaceae</taxon>
        <taxon>Actinospica</taxon>
    </lineage>
</organism>
<dbReference type="Gene3D" id="3.40.50.150">
    <property type="entry name" value="Vaccinia Virus protein VP39"/>
    <property type="match status" value="1"/>
</dbReference>
<dbReference type="InterPro" id="IPR004556">
    <property type="entry name" value="HemK-like"/>
</dbReference>
<dbReference type="InterPro" id="IPR029063">
    <property type="entry name" value="SAM-dependent_MTases_sf"/>
</dbReference>
<dbReference type="EC" id="2.1.1.297" evidence="1"/>
<dbReference type="GO" id="GO:0102559">
    <property type="term" value="F:peptide chain release factor N(5)-glutamine methyltransferase activity"/>
    <property type="evidence" value="ECO:0007669"/>
    <property type="project" value="UniProtKB-EC"/>
</dbReference>
<keyword evidence="2" id="KW-0489">Methyltransferase</keyword>
<evidence type="ECO:0000313" key="7">
    <source>
        <dbReference type="EMBL" id="MBR7837007.1"/>
    </source>
</evidence>
<comment type="caution">
    <text evidence="7">The sequence shown here is derived from an EMBL/GenBank/DDBJ whole genome shotgun (WGS) entry which is preliminary data.</text>
</comment>
<gene>
    <name evidence="7" type="ORF">KDL01_27270</name>
</gene>
<dbReference type="InterPro" id="IPR050320">
    <property type="entry name" value="N5-glutamine_MTase"/>
</dbReference>